<reference evidence="1 3" key="1">
    <citation type="journal article" date="2020" name="Stud. Mycol.">
        <title>101 Dothideomycetes genomes: a test case for predicting lifestyles and emergence of pathogens.</title>
        <authorList>
            <person name="Haridas S."/>
            <person name="Albert R."/>
            <person name="Binder M."/>
            <person name="Bloem J."/>
            <person name="Labutti K."/>
            <person name="Salamov A."/>
            <person name="Andreopoulos B."/>
            <person name="Baker S."/>
            <person name="Barry K."/>
            <person name="Bills G."/>
            <person name="Bluhm B."/>
            <person name="Cannon C."/>
            <person name="Castanera R."/>
            <person name="Culley D."/>
            <person name="Daum C."/>
            <person name="Ezra D."/>
            <person name="Gonzalez J."/>
            <person name="Henrissat B."/>
            <person name="Kuo A."/>
            <person name="Liang C."/>
            <person name="Lipzen A."/>
            <person name="Lutzoni F."/>
            <person name="Magnuson J."/>
            <person name="Mondo S."/>
            <person name="Nolan M."/>
            <person name="Ohm R."/>
            <person name="Pangilinan J."/>
            <person name="Park H.-J."/>
            <person name="Ramirez L."/>
            <person name="Alfaro M."/>
            <person name="Sun H."/>
            <person name="Tritt A."/>
            <person name="Yoshinaga Y."/>
            <person name="Zwiers L.-H."/>
            <person name="Turgeon B."/>
            <person name="Goodwin S."/>
            <person name="Spatafora J."/>
            <person name="Crous P."/>
            <person name="Grigoriev I."/>
        </authorList>
    </citation>
    <scope>NUCLEOTIDE SEQUENCE</scope>
    <source>
        <strain evidence="1 3">CBS 304.34</strain>
    </source>
</reference>
<organism evidence="1">
    <name type="scientific">Mytilinidion resinicola</name>
    <dbReference type="NCBI Taxonomy" id="574789"/>
    <lineage>
        <taxon>Eukaryota</taxon>
        <taxon>Fungi</taxon>
        <taxon>Dikarya</taxon>
        <taxon>Ascomycota</taxon>
        <taxon>Pezizomycotina</taxon>
        <taxon>Dothideomycetes</taxon>
        <taxon>Pleosporomycetidae</taxon>
        <taxon>Mytilinidiales</taxon>
        <taxon>Mytilinidiaceae</taxon>
        <taxon>Mytilinidion</taxon>
    </lineage>
</organism>
<dbReference type="GeneID" id="54462085"/>
<evidence type="ECO:0000313" key="1">
    <source>
        <dbReference type="EMBL" id="KAF2803664.1"/>
    </source>
</evidence>
<name>A0A6A6Y6L7_9PEZI</name>
<reference evidence="3" key="3">
    <citation type="submission" date="2025-04" db="UniProtKB">
        <authorList>
            <consortium name="RefSeq"/>
        </authorList>
    </citation>
    <scope>IDENTIFICATION</scope>
    <source>
        <strain evidence="3">CBS 304.34</strain>
    </source>
</reference>
<sequence>MPTSSINPMLPPAPPRAVPTACIGETLPPPCITATTVPPPVTISTQGQAQLSCGRRTVGATPSSLCMDFEAPITYPVNVPSEGEESSSISYMQRGQGCTYVLGFFPTEADADATRSVQKSWHDINMEFEWGNWRTREGLQQSHFLLALTGR</sequence>
<keyword evidence="2" id="KW-1185">Reference proteome</keyword>
<dbReference type="RefSeq" id="XP_033570628.1">
    <property type="nucleotide sequence ID" value="XM_033721192.1"/>
</dbReference>
<dbReference type="AlphaFoldDB" id="A0A6A6Y6L7"/>
<evidence type="ECO:0000313" key="2">
    <source>
        <dbReference type="Proteomes" id="UP000504636"/>
    </source>
</evidence>
<evidence type="ECO:0000313" key="3">
    <source>
        <dbReference type="RefSeq" id="XP_033570628.1"/>
    </source>
</evidence>
<dbReference type="Proteomes" id="UP000504636">
    <property type="component" value="Unplaced"/>
</dbReference>
<reference evidence="3" key="2">
    <citation type="submission" date="2020-04" db="EMBL/GenBank/DDBJ databases">
        <authorList>
            <consortium name="NCBI Genome Project"/>
        </authorList>
    </citation>
    <scope>NUCLEOTIDE SEQUENCE</scope>
    <source>
        <strain evidence="3">CBS 304.34</strain>
    </source>
</reference>
<proteinExistence type="predicted"/>
<dbReference type="EMBL" id="MU003717">
    <property type="protein sequence ID" value="KAF2803664.1"/>
    <property type="molecule type" value="Genomic_DNA"/>
</dbReference>
<gene>
    <name evidence="1 3" type="ORF">BDZ99DRAFT_468192</name>
</gene>
<accession>A0A6A6Y6L7</accession>
<protein>
    <submittedName>
        <fullName evidence="1 3">Uncharacterized protein</fullName>
    </submittedName>
</protein>